<dbReference type="Bgee" id="ENSLACG00000009463">
    <property type="expression patterns" value="Expressed in post-anal tail muscle and 6 other cell types or tissues"/>
</dbReference>
<keyword evidence="6" id="KW-0687">Ribonucleoprotein</keyword>
<accession>H3AM76</accession>
<comment type="similarity">
    <text evidence="2">Belongs to the mitochondrion-specific ribosomal protein mS31 family.</text>
</comment>
<proteinExistence type="inferred from homology"/>
<dbReference type="InParanoid" id="H3AM76"/>
<keyword evidence="4" id="KW-0689">Ribosomal protein</keyword>
<reference evidence="11" key="1">
    <citation type="submission" date="2011-08" db="EMBL/GenBank/DDBJ databases">
        <title>The draft genome of Latimeria chalumnae.</title>
        <authorList>
            <person name="Di Palma F."/>
            <person name="Alfoldi J."/>
            <person name="Johnson J."/>
            <person name="Berlin A."/>
            <person name="Gnerre S."/>
            <person name="Jaffe D."/>
            <person name="MacCallum I."/>
            <person name="Young S."/>
            <person name="Walker B.J."/>
            <person name="Lander E."/>
            <person name="Lindblad-Toh K."/>
        </authorList>
    </citation>
    <scope>NUCLEOTIDE SEQUENCE [LARGE SCALE GENOMIC DNA]</scope>
    <source>
        <strain evidence="11">Wild caught</strain>
    </source>
</reference>
<keyword evidence="3" id="KW-0809">Transit peptide</keyword>
<dbReference type="InterPro" id="IPR026299">
    <property type="entry name" value="MRP-S31"/>
</dbReference>
<evidence type="ECO:0000313" key="10">
    <source>
        <dbReference type="Ensembl" id="ENSLACP00000010747.1"/>
    </source>
</evidence>
<keyword evidence="5" id="KW-0496">Mitochondrion</keyword>
<dbReference type="EMBL" id="AFYH01135157">
    <property type="status" value="NOT_ANNOTATED_CDS"/>
    <property type="molecule type" value="Genomic_DNA"/>
</dbReference>
<dbReference type="FunCoup" id="H3AM76">
    <property type="interactions" value="1973"/>
</dbReference>
<feature type="compositionally biased region" description="Basic and acidic residues" evidence="9">
    <location>
        <begin position="139"/>
        <end position="152"/>
    </location>
</feature>
<name>H3AM76_LATCH</name>
<evidence type="ECO:0000256" key="1">
    <source>
        <dbReference type="ARBA" id="ARBA00004173"/>
    </source>
</evidence>
<evidence type="ECO:0000256" key="4">
    <source>
        <dbReference type="ARBA" id="ARBA00022980"/>
    </source>
</evidence>
<feature type="region of interest" description="Disordered" evidence="9">
    <location>
        <begin position="139"/>
        <end position="163"/>
    </location>
</feature>
<evidence type="ECO:0000256" key="7">
    <source>
        <dbReference type="ARBA" id="ARBA00035133"/>
    </source>
</evidence>
<dbReference type="Proteomes" id="UP000008672">
    <property type="component" value="Unassembled WGS sequence"/>
</dbReference>
<dbReference type="GO" id="GO:0005763">
    <property type="term" value="C:mitochondrial small ribosomal subunit"/>
    <property type="evidence" value="ECO:0007669"/>
    <property type="project" value="InterPro"/>
</dbReference>
<dbReference type="GeneTree" id="ENSGT00390000010017"/>
<feature type="region of interest" description="Disordered" evidence="9">
    <location>
        <begin position="1"/>
        <end position="49"/>
    </location>
</feature>
<evidence type="ECO:0000256" key="6">
    <source>
        <dbReference type="ARBA" id="ARBA00023274"/>
    </source>
</evidence>
<comment type="subcellular location">
    <subcellularLocation>
        <location evidence="1">Mitochondrion</location>
    </subcellularLocation>
</comment>
<protein>
    <recommendedName>
        <fullName evidence="7">Small ribosomal subunit protein mS31</fullName>
    </recommendedName>
    <alternativeName>
        <fullName evidence="8">28S ribosomal protein S31, mitochondrial</fullName>
    </alternativeName>
</protein>
<dbReference type="eggNOG" id="ENOG502QSX9">
    <property type="taxonomic scope" value="Eukaryota"/>
</dbReference>
<dbReference type="GO" id="GO:0003735">
    <property type="term" value="F:structural constituent of ribosome"/>
    <property type="evidence" value="ECO:0007669"/>
    <property type="project" value="InterPro"/>
</dbReference>
<dbReference type="AlphaFoldDB" id="H3AM76"/>
<evidence type="ECO:0000256" key="9">
    <source>
        <dbReference type="SAM" id="MobiDB-lite"/>
    </source>
</evidence>
<evidence type="ECO:0000256" key="3">
    <source>
        <dbReference type="ARBA" id="ARBA00022946"/>
    </source>
</evidence>
<dbReference type="PANTHER" id="PTHR13231">
    <property type="entry name" value="MITOCHONDRIAL RIBOSOMAL PROTEIN S31"/>
    <property type="match status" value="1"/>
</dbReference>
<evidence type="ECO:0000256" key="8">
    <source>
        <dbReference type="ARBA" id="ARBA00035363"/>
    </source>
</evidence>
<dbReference type="Ensembl" id="ENSLACT00000010827.1">
    <property type="protein sequence ID" value="ENSLACP00000010747.1"/>
    <property type="gene ID" value="ENSLACG00000009463.1"/>
</dbReference>
<dbReference type="OMA" id="EGYDNYP"/>
<dbReference type="PANTHER" id="PTHR13231:SF3">
    <property type="entry name" value="SMALL RIBOSOMAL SUBUNIT PROTEIN MS31"/>
    <property type="match status" value="1"/>
</dbReference>
<sequence>KGEDKAFRQLSTSAALCNDKDKPPPETNPLSKDAEESAETESPKAEKRDLLSLIGGMKVEVSSRKKFQALRMQRAKEQAKETLENMESATSMFQKATMEQKAPSKESLNPELLAAAAAVAASMPFNKGQIESELLQQLRKHEAETEAQKRGESSNISNYKKKRDKPQHHYILLSNVSLKFTEEGSTFANDYGFDLDPARSRKGLYSGRRLNIFSATTESETGLSVESSLTLWDIELANQIASTTRQLPRNGFEEMIQWTKEGKLWEFPVNNEAGLEEEQKVEFYEHIFLERHLEDFPKKGPVRHFMELVTNGLSKNPHLTVKQKVEHIEWFRDYFQQKEDILKESEIYLS</sequence>
<dbReference type="Pfam" id="PF15433">
    <property type="entry name" value="MRP-S31"/>
    <property type="match status" value="1"/>
</dbReference>
<organism evidence="10 11">
    <name type="scientific">Latimeria chalumnae</name>
    <name type="common">Coelacanth</name>
    <dbReference type="NCBI Taxonomy" id="7897"/>
    <lineage>
        <taxon>Eukaryota</taxon>
        <taxon>Metazoa</taxon>
        <taxon>Chordata</taxon>
        <taxon>Craniata</taxon>
        <taxon>Vertebrata</taxon>
        <taxon>Euteleostomi</taxon>
        <taxon>Coelacanthiformes</taxon>
        <taxon>Coelacanthidae</taxon>
        <taxon>Latimeria</taxon>
    </lineage>
</organism>
<dbReference type="STRING" id="7897.ENSLACP00000010747"/>
<reference evidence="10" key="2">
    <citation type="submission" date="2025-08" db="UniProtKB">
        <authorList>
            <consortium name="Ensembl"/>
        </authorList>
    </citation>
    <scope>IDENTIFICATION</scope>
</reference>
<dbReference type="EMBL" id="AFYH01135156">
    <property type="status" value="NOT_ANNOTATED_CDS"/>
    <property type="molecule type" value="Genomic_DNA"/>
</dbReference>
<reference evidence="10" key="3">
    <citation type="submission" date="2025-09" db="UniProtKB">
        <authorList>
            <consortium name="Ensembl"/>
        </authorList>
    </citation>
    <scope>IDENTIFICATION</scope>
</reference>
<dbReference type="HOGENOM" id="CLU_052666_0_0_1"/>
<evidence type="ECO:0000313" key="11">
    <source>
        <dbReference type="Proteomes" id="UP000008672"/>
    </source>
</evidence>
<evidence type="ECO:0000256" key="5">
    <source>
        <dbReference type="ARBA" id="ARBA00023128"/>
    </source>
</evidence>
<evidence type="ECO:0000256" key="2">
    <source>
        <dbReference type="ARBA" id="ARBA00011057"/>
    </source>
</evidence>
<keyword evidence="11" id="KW-1185">Reference proteome</keyword>